<dbReference type="InterPro" id="IPR001356">
    <property type="entry name" value="HD"/>
</dbReference>
<feature type="DNA-binding region" description="Homeobox" evidence="6">
    <location>
        <begin position="63"/>
        <end position="122"/>
    </location>
</feature>
<dbReference type="InterPro" id="IPR009057">
    <property type="entry name" value="Homeodomain-like_sf"/>
</dbReference>
<evidence type="ECO:0000256" key="3">
    <source>
        <dbReference type="ARBA" id="ARBA00023125"/>
    </source>
</evidence>
<evidence type="ECO:0000256" key="8">
    <source>
        <dbReference type="SAM" id="MobiDB-lite"/>
    </source>
</evidence>
<keyword evidence="11" id="KW-1185">Reference proteome</keyword>
<sequence length="237" mass="26931">MYTFDGHVSEFGNSNQEYNGRTLGTNNSGQFSVNSLLRLGNKRRSSDADSSEEISSDDKIKKPRRNRTTFTTTQLSALEKVFEKTHYPDAFVREDLATKVSLSEARVQVWFQNRRAKFRRNERSLNLQQASPSNKSPCKTPAVPLKADIPEKNSLPYHNNSIPTHSSSNLQYVPWKCSAYSQYNQHEFYSNGFNNFPSQACSFLSNSPFSYTGLPSSSVCGTLNMQTLRYRSQDFSL</sequence>
<keyword evidence="3 6" id="KW-0238">DNA-binding</keyword>
<keyword evidence="2" id="KW-0217">Developmental protein</keyword>
<dbReference type="Gene3D" id="1.10.10.60">
    <property type="entry name" value="Homeodomain-like"/>
    <property type="match status" value="1"/>
</dbReference>
<evidence type="ECO:0000256" key="4">
    <source>
        <dbReference type="ARBA" id="ARBA00023155"/>
    </source>
</evidence>
<dbReference type="PANTHER" id="PTHR24329">
    <property type="entry name" value="HOMEOBOX PROTEIN ARISTALESS"/>
    <property type="match status" value="1"/>
</dbReference>
<organism evidence="10 11">
    <name type="scientific">Phaedon cochleariae</name>
    <name type="common">Mustard beetle</name>
    <dbReference type="NCBI Taxonomy" id="80249"/>
    <lineage>
        <taxon>Eukaryota</taxon>
        <taxon>Metazoa</taxon>
        <taxon>Ecdysozoa</taxon>
        <taxon>Arthropoda</taxon>
        <taxon>Hexapoda</taxon>
        <taxon>Insecta</taxon>
        <taxon>Pterygota</taxon>
        <taxon>Neoptera</taxon>
        <taxon>Endopterygota</taxon>
        <taxon>Coleoptera</taxon>
        <taxon>Polyphaga</taxon>
        <taxon>Cucujiformia</taxon>
        <taxon>Chrysomeloidea</taxon>
        <taxon>Chrysomelidae</taxon>
        <taxon>Chrysomelinae</taxon>
        <taxon>Chrysomelini</taxon>
        <taxon>Phaedon</taxon>
    </lineage>
</organism>
<comment type="subcellular location">
    <subcellularLocation>
        <location evidence="1 6 7">Nucleus</location>
    </subcellularLocation>
</comment>
<evidence type="ECO:0000313" key="11">
    <source>
        <dbReference type="Proteomes" id="UP001153737"/>
    </source>
</evidence>
<dbReference type="GO" id="GO:0000977">
    <property type="term" value="F:RNA polymerase II transcription regulatory region sequence-specific DNA binding"/>
    <property type="evidence" value="ECO:0007669"/>
    <property type="project" value="TreeGrafter"/>
</dbReference>
<dbReference type="PROSITE" id="PS00027">
    <property type="entry name" value="HOMEOBOX_1"/>
    <property type="match status" value="1"/>
</dbReference>
<evidence type="ECO:0000259" key="9">
    <source>
        <dbReference type="PROSITE" id="PS50071"/>
    </source>
</evidence>
<gene>
    <name evidence="10" type="ORF">PHAECO_LOCUS5084</name>
</gene>
<feature type="region of interest" description="Disordered" evidence="8">
    <location>
        <begin position="42"/>
        <end position="68"/>
    </location>
</feature>
<evidence type="ECO:0000256" key="7">
    <source>
        <dbReference type="RuleBase" id="RU000682"/>
    </source>
</evidence>
<dbReference type="GO" id="GO:0000981">
    <property type="term" value="F:DNA-binding transcription factor activity, RNA polymerase II-specific"/>
    <property type="evidence" value="ECO:0007669"/>
    <property type="project" value="InterPro"/>
</dbReference>
<dbReference type="SMART" id="SM00389">
    <property type="entry name" value="HOX"/>
    <property type="match status" value="1"/>
</dbReference>
<dbReference type="CDD" id="cd00086">
    <property type="entry name" value="homeodomain"/>
    <property type="match status" value="1"/>
</dbReference>
<proteinExistence type="predicted"/>
<protein>
    <recommendedName>
        <fullName evidence="9">Homeobox domain-containing protein</fullName>
    </recommendedName>
</protein>
<dbReference type="InterPro" id="IPR050649">
    <property type="entry name" value="Paired_Homeobox_TFs"/>
</dbReference>
<evidence type="ECO:0000256" key="2">
    <source>
        <dbReference type="ARBA" id="ARBA00022473"/>
    </source>
</evidence>
<dbReference type="InterPro" id="IPR017970">
    <property type="entry name" value="Homeobox_CS"/>
</dbReference>
<evidence type="ECO:0000313" key="10">
    <source>
        <dbReference type="EMBL" id="CAH1154766.1"/>
    </source>
</evidence>
<reference evidence="10" key="1">
    <citation type="submission" date="2022-01" db="EMBL/GenBank/DDBJ databases">
        <authorList>
            <person name="King R."/>
        </authorList>
    </citation>
    <scope>NUCLEOTIDE SEQUENCE</scope>
</reference>
<reference evidence="10" key="2">
    <citation type="submission" date="2022-10" db="EMBL/GenBank/DDBJ databases">
        <authorList>
            <consortium name="ENA_rothamsted_submissions"/>
            <consortium name="culmorum"/>
            <person name="King R."/>
        </authorList>
    </citation>
    <scope>NUCLEOTIDE SEQUENCE</scope>
</reference>
<dbReference type="PROSITE" id="PS50071">
    <property type="entry name" value="HOMEOBOX_2"/>
    <property type="match status" value="1"/>
</dbReference>
<evidence type="ECO:0000256" key="5">
    <source>
        <dbReference type="ARBA" id="ARBA00023242"/>
    </source>
</evidence>
<dbReference type="SUPFAM" id="SSF46689">
    <property type="entry name" value="Homeodomain-like"/>
    <property type="match status" value="1"/>
</dbReference>
<dbReference type="EMBL" id="OU896722">
    <property type="protein sequence ID" value="CAH1154766.1"/>
    <property type="molecule type" value="Genomic_DNA"/>
</dbReference>
<evidence type="ECO:0000256" key="1">
    <source>
        <dbReference type="ARBA" id="ARBA00004123"/>
    </source>
</evidence>
<keyword evidence="5 6" id="KW-0539">Nucleus</keyword>
<feature type="domain" description="Homeobox" evidence="9">
    <location>
        <begin position="61"/>
        <end position="121"/>
    </location>
</feature>
<dbReference type="GO" id="GO:0005634">
    <property type="term" value="C:nucleus"/>
    <property type="evidence" value="ECO:0007669"/>
    <property type="project" value="UniProtKB-SubCell"/>
</dbReference>
<dbReference type="Proteomes" id="UP001153737">
    <property type="component" value="Chromosome 16"/>
</dbReference>
<dbReference type="FunFam" id="1.10.10.60:FF:000066">
    <property type="entry name" value="Paired mesoderm homeobox protein 1"/>
    <property type="match status" value="1"/>
</dbReference>
<keyword evidence="4 6" id="KW-0371">Homeobox</keyword>
<dbReference type="OrthoDB" id="6159439at2759"/>
<accession>A0A9P0DLI9</accession>
<dbReference type="AlphaFoldDB" id="A0A9P0DLI9"/>
<dbReference type="Pfam" id="PF00046">
    <property type="entry name" value="Homeodomain"/>
    <property type="match status" value="1"/>
</dbReference>
<name>A0A9P0DLI9_PHACE</name>
<evidence type="ECO:0000256" key="6">
    <source>
        <dbReference type="PROSITE-ProRule" id="PRU00108"/>
    </source>
</evidence>
<dbReference type="PANTHER" id="PTHR24329:SF543">
    <property type="entry name" value="FI01017P-RELATED"/>
    <property type="match status" value="1"/>
</dbReference>